<organism evidence="1 2">
    <name type="scientific">Larimichthys crocea</name>
    <name type="common">Large yellow croaker</name>
    <name type="synonym">Pseudosciaena crocea</name>
    <dbReference type="NCBI Taxonomy" id="215358"/>
    <lineage>
        <taxon>Eukaryota</taxon>
        <taxon>Metazoa</taxon>
        <taxon>Chordata</taxon>
        <taxon>Craniata</taxon>
        <taxon>Vertebrata</taxon>
        <taxon>Euteleostomi</taxon>
        <taxon>Actinopterygii</taxon>
        <taxon>Neopterygii</taxon>
        <taxon>Teleostei</taxon>
        <taxon>Neoteleostei</taxon>
        <taxon>Acanthomorphata</taxon>
        <taxon>Eupercaria</taxon>
        <taxon>Sciaenidae</taxon>
        <taxon>Larimichthys</taxon>
    </lineage>
</organism>
<comment type="caution">
    <text evidence="1">The sequence shown here is derived from an EMBL/GenBank/DDBJ whole genome shotgun (WGS) entry which is preliminary data.</text>
</comment>
<proteinExistence type="predicted"/>
<keyword evidence="2" id="KW-1185">Reference proteome</keyword>
<gene>
    <name evidence="1" type="ORF">E3U43_004328</name>
</gene>
<evidence type="ECO:0000313" key="1">
    <source>
        <dbReference type="EMBL" id="TMS05078.1"/>
    </source>
</evidence>
<evidence type="ECO:0000313" key="2">
    <source>
        <dbReference type="Proteomes" id="UP000793456"/>
    </source>
</evidence>
<accession>A0ACD3QEW5</accession>
<reference evidence="1" key="1">
    <citation type="submission" date="2018-11" db="EMBL/GenBank/DDBJ databases">
        <title>The sequence and de novo assembly of Larimichthys crocea genome using PacBio and Hi-C technologies.</title>
        <authorList>
            <person name="Xu P."/>
            <person name="Chen B."/>
            <person name="Zhou Z."/>
            <person name="Ke Q."/>
            <person name="Wu Y."/>
            <person name="Bai H."/>
            <person name="Pu F."/>
        </authorList>
    </citation>
    <scope>NUCLEOTIDE SEQUENCE</scope>
    <source>
        <tissue evidence="1">Muscle</tissue>
    </source>
</reference>
<feature type="non-terminal residue" evidence="1">
    <location>
        <position position="147"/>
    </location>
</feature>
<dbReference type="EMBL" id="CM011693">
    <property type="protein sequence ID" value="TMS05078.1"/>
    <property type="molecule type" value="Genomic_DNA"/>
</dbReference>
<sequence length="147" mass="16244">MHARESAVPEEPQSEEKELQKPERPLSGAAARNFHRQAAGRPELPPCNTLQANPLTHTVLGYSDKGPCLNHDFYQKKERILNGLVILYAELRRDTFQTRTTRRPTCTRGSDSASQHSSMFSSICLLSIDQPSRASVCLTSATSSSSS</sequence>
<protein>
    <submittedName>
        <fullName evidence="1">Uncharacterized protein</fullName>
    </submittedName>
</protein>
<name>A0ACD3QEW5_LARCR</name>
<dbReference type="Proteomes" id="UP000793456">
    <property type="component" value="Chromosome XX"/>
</dbReference>